<protein>
    <submittedName>
        <fullName evidence="1">Uncharacterized protein</fullName>
    </submittedName>
</protein>
<keyword evidence="2" id="KW-1185">Reference proteome</keyword>
<dbReference type="RefSeq" id="WP_268252895.1">
    <property type="nucleotide sequence ID" value="NZ_BMTD01000007.1"/>
</dbReference>
<gene>
    <name evidence="1" type="ORF">GCM10010260_36160</name>
</gene>
<reference evidence="1" key="2">
    <citation type="submission" date="2020-09" db="EMBL/GenBank/DDBJ databases">
        <authorList>
            <person name="Sun Q."/>
            <person name="Ohkuma M."/>
        </authorList>
    </citation>
    <scope>NUCLEOTIDE SEQUENCE</scope>
    <source>
        <strain evidence="1">JCM 4369</strain>
    </source>
</reference>
<dbReference type="EMBL" id="BMTD01000007">
    <property type="protein sequence ID" value="GGU97181.1"/>
    <property type="molecule type" value="Genomic_DNA"/>
</dbReference>
<sequence>MRDAAAAGSYNVGGPLPLTGAAAGQFLSDAAHHDHVHVGFRT</sequence>
<organism evidence="1 2">
    <name type="scientific">Streptomyces filipinensis</name>
    <dbReference type="NCBI Taxonomy" id="66887"/>
    <lineage>
        <taxon>Bacteria</taxon>
        <taxon>Bacillati</taxon>
        <taxon>Actinomycetota</taxon>
        <taxon>Actinomycetes</taxon>
        <taxon>Kitasatosporales</taxon>
        <taxon>Streptomycetaceae</taxon>
        <taxon>Streptomyces</taxon>
    </lineage>
</organism>
<reference evidence="1" key="1">
    <citation type="journal article" date="2014" name="Int. J. Syst. Evol. Microbiol.">
        <title>Complete genome sequence of Corynebacterium casei LMG S-19264T (=DSM 44701T), isolated from a smear-ripened cheese.</title>
        <authorList>
            <consortium name="US DOE Joint Genome Institute (JGI-PGF)"/>
            <person name="Walter F."/>
            <person name="Albersmeier A."/>
            <person name="Kalinowski J."/>
            <person name="Ruckert C."/>
        </authorList>
    </citation>
    <scope>NUCLEOTIDE SEQUENCE</scope>
    <source>
        <strain evidence="1">JCM 4369</strain>
    </source>
</reference>
<accession>A0A918IBE5</accession>
<evidence type="ECO:0000313" key="2">
    <source>
        <dbReference type="Proteomes" id="UP000618795"/>
    </source>
</evidence>
<evidence type="ECO:0000313" key="1">
    <source>
        <dbReference type="EMBL" id="GGU97181.1"/>
    </source>
</evidence>
<name>A0A918IBE5_9ACTN</name>
<dbReference type="AlphaFoldDB" id="A0A918IBE5"/>
<comment type="caution">
    <text evidence="1">The sequence shown here is derived from an EMBL/GenBank/DDBJ whole genome shotgun (WGS) entry which is preliminary data.</text>
</comment>
<proteinExistence type="predicted"/>
<dbReference type="Proteomes" id="UP000618795">
    <property type="component" value="Unassembled WGS sequence"/>
</dbReference>